<evidence type="ECO:0000256" key="2">
    <source>
        <dbReference type="SAM" id="Phobius"/>
    </source>
</evidence>
<proteinExistence type="predicted"/>
<keyword evidence="2" id="KW-0812">Transmembrane</keyword>
<keyword evidence="2" id="KW-0472">Membrane</keyword>
<organism evidence="3 4">
    <name type="scientific">Niallia nealsonii</name>
    <dbReference type="NCBI Taxonomy" id="115979"/>
    <lineage>
        <taxon>Bacteria</taxon>
        <taxon>Bacillati</taxon>
        <taxon>Bacillota</taxon>
        <taxon>Bacilli</taxon>
        <taxon>Bacillales</taxon>
        <taxon>Bacillaceae</taxon>
        <taxon>Niallia</taxon>
    </lineage>
</organism>
<accession>A0A2N0Z191</accession>
<reference evidence="3 4" key="1">
    <citation type="journal article" date="2003" name="Int. J. Syst. Evol. Microbiol.">
        <title>Bacillus nealsonii sp. nov., isolated from a spacecraft-assembly facility, whose spores are gamma-radiation resistant.</title>
        <authorList>
            <person name="Venkateswaran K."/>
            <person name="Kempf M."/>
            <person name="Chen F."/>
            <person name="Satomi M."/>
            <person name="Nicholson W."/>
            <person name="Kern R."/>
        </authorList>
    </citation>
    <scope>NUCLEOTIDE SEQUENCE [LARGE SCALE GENOMIC DNA]</scope>
    <source>
        <strain evidence="3 4">FO-92</strain>
    </source>
</reference>
<dbReference type="SUPFAM" id="SSF53187">
    <property type="entry name" value="Zn-dependent exopeptidases"/>
    <property type="match status" value="1"/>
</dbReference>
<dbReference type="Pfam" id="PF07454">
    <property type="entry name" value="SpoIIP"/>
    <property type="match status" value="1"/>
</dbReference>
<keyword evidence="4" id="KW-1185">Reference proteome</keyword>
<protein>
    <submittedName>
        <fullName evidence="3">Stage II sporulation protein P</fullName>
    </submittedName>
</protein>
<dbReference type="NCBIfam" id="TIGR02867">
    <property type="entry name" value="spore_II_P"/>
    <property type="match status" value="1"/>
</dbReference>
<gene>
    <name evidence="3" type="ORF">CWS01_12540</name>
</gene>
<dbReference type="RefSeq" id="WP_101177548.1">
    <property type="nucleotide sequence ID" value="NZ_PISE01000026.1"/>
</dbReference>
<sequence length="381" mass="43182">MHPTKIRYYFQAINSTILGVILVFILTAGITTSFFSLKLSSNYVSNFLKDVDSTNLYYEIFRSENHFFPETTSSGLSFSKLFFQVATNIKLDDTRTLLGRELPLLTFYHTDIIVAENGTTIANLPYESTPSEEILKNPKEANEESIEKEQTEEKENTKPIQVAKTKKVFIYQTHNIESYLPLLKNATNPDDAISADPRVNVVSLGSKLTSLLQKEGIGVEHDKTNFNQKLLDRKWSYSSSYTMSKEVVKEAVVSNDDLTYLIDIHRDSSRRQATTTTINGKSYARLVFVIGQANKNYEKNTEFAKKLNNKLKEKYPGISRGILGKAKTEGNGIYNQDFSNKAILLEVGGVDNNQAELKRTMEAFADVFSEVYWEENNATEQ</sequence>
<dbReference type="OrthoDB" id="1633470at2"/>
<dbReference type="EMBL" id="PISE01000026">
    <property type="protein sequence ID" value="PKG23275.1"/>
    <property type="molecule type" value="Genomic_DNA"/>
</dbReference>
<feature type="transmembrane region" description="Helical" evidence="2">
    <location>
        <begin position="12"/>
        <end position="37"/>
    </location>
</feature>
<dbReference type="InterPro" id="IPR010897">
    <property type="entry name" value="Spore_II_P"/>
</dbReference>
<evidence type="ECO:0000256" key="1">
    <source>
        <dbReference type="SAM" id="MobiDB-lite"/>
    </source>
</evidence>
<feature type="region of interest" description="Disordered" evidence="1">
    <location>
        <begin position="136"/>
        <end position="158"/>
    </location>
</feature>
<dbReference type="Proteomes" id="UP000233375">
    <property type="component" value="Unassembled WGS sequence"/>
</dbReference>
<keyword evidence="2" id="KW-1133">Transmembrane helix</keyword>
<name>A0A2N0Z191_9BACI</name>
<comment type="caution">
    <text evidence="3">The sequence shown here is derived from an EMBL/GenBank/DDBJ whole genome shotgun (WGS) entry which is preliminary data.</text>
</comment>
<evidence type="ECO:0000313" key="4">
    <source>
        <dbReference type="Proteomes" id="UP000233375"/>
    </source>
</evidence>
<evidence type="ECO:0000313" key="3">
    <source>
        <dbReference type="EMBL" id="PKG23275.1"/>
    </source>
</evidence>
<feature type="compositionally biased region" description="Basic and acidic residues" evidence="1">
    <location>
        <begin position="136"/>
        <end position="157"/>
    </location>
</feature>
<dbReference type="AlphaFoldDB" id="A0A2N0Z191"/>